<dbReference type="AlphaFoldDB" id="T1JKJ6"/>
<dbReference type="HOGENOM" id="CLU_2475380_0_0_1"/>
<evidence type="ECO:0000313" key="2">
    <source>
        <dbReference type="Proteomes" id="UP000014500"/>
    </source>
</evidence>
<protein>
    <submittedName>
        <fullName evidence="1">Uncharacterized protein</fullName>
    </submittedName>
</protein>
<name>T1JKJ6_STRMM</name>
<reference evidence="1" key="2">
    <citation type="submission" date="2015-02" db="UniProtKB">
        <authorList>
            <consortium name="EnsemblMetazoa"/>
        </authorList>
    </citation>
    <scope>IDENTIFICATION</scope>
</reference>
<dbReference type="Proteomes" id="UP000014500">
    <property type="component" value="Unassembled WGS sequence"/>
</dbReference>
<organism evidence="1 2">
    <name type="scientific">Strigamia maritima</name>
    <name type="common">European centipede</name>
    <name type="synonym">Geophilus maritimus</name>
    <dbReference type="NCBI Taxonomy" id="126957"/>
    <lineage>
        <taxon>Eukaryota</taxon>
        <taxon>Metazoa</taxon>
        <taxon>Ecdysozoa</taxon>
        <taxon>Arthropoda</taxon>
        <taxon>Myriapoda</taxon>
        <taxon>Chilopoda</taxon>
        <taxon>Pleurostigmophora</taxon>
        <taxon>Geophilomorpha</taxon>
        <taxon>Linotaeniidae</taxon>
        <taxon>Strigamia</taxon>
    </lineage>
</organism>
<sequence length="88" mass="10066">VAIIELNSVAVAVAVWRCHRAIHKTVFDCGEAFRLLCSTDFTRVFNFAPIFYQRLISNQSLNSKLNSKQYKIRTRTLFGKIAMLKTAI</sequence>
<dbReference type="EnsemblMetazoa" id="SMAR014376-RA">
    <property type="protein sequence ID" value="SMAR014376-PA"/>
    <property type="gene ID" value="SMAR014376"/>
</dbReference>
<keyword evidence="2" id="KW-1185">Reference proteome</keyword>
<evidence type="ECO:0000313" key="1">
    <source>
        <dbReference type="EnsemblMetazoa" id="SMAR014376-PA"/>
    </source>
</evidence>
<accession>T1JKJ6</accession>
<dbReference type="EMBL" id="JH431671">
    <property type="status" value="NOT_ANNOTATED_CDS"/>
    <property type="molecule type" value="Genomic_DNA"/>
</dbReference>
<proteinExistence type="predicted"/>
<reference evidence="2" key="1">
    <citation type="submission" date="2011-05" db="EMBL/GenBank/DDBJ databases">
        <authorList>
            <person name="Richards S.R."/>
            <person name="Qu J."/>
            <person name="Jiang H."/>
            <person name="Jhangiani S.N."/>
            <person name="Agravi P."/>
            <person name="Goodspeed R."/>
            <person name="Gross S."/>
            <person name="Mandapat C."/>
            <person name="Jackson L."/>
            <person name="Mathew T."/>
            <person name="Pu L."/>
            <person name="Thornton R."/>
            <person name="Saada N."/>
            <person name="Wilczek-Boney K.B."/>
            <person name="Lee S."/>
            <person name="Kovar C."/>
            <person name="Wu Y."/>
            <person name="Scherer S.E."/>
            <person name="Worley K.C."/>
            <person name="Muzny D.M."/>
            <person name="Gibbs R."/>
        </authorList>
    </citation>
    <scope>NUCLEOTIDE SEQUENCE</scope>
    <source>
        <strain evidence="2">Brora</strain>
    </source>
</reference>